<dbReference type="InterPro" id="IPR028015">
    <property type="entry name" value="CCDC84-like"/>
</dbReference>
<dbReference type="Proteomes" id="UP001283361">
    <property type="component" value="Unassembled WGS sequence"/>
</dbReference>
<dbReference type="EMBL" id="JAWDGP010002127">
    <property type="protein sequence ID" value="KAK3785471.1"/>
    <property type="molecule type" value="Genomic_DNA"/>
</dbReference>
<dbReference type="AlphaFoldDB" id="A0AAE1AEA6"/>
<proteinExistence type="predicted"/>
<feature type="compositionally biased region" description="Polar residues" evidence="1">
    <location>
        <begin position="333"/>
        <end position="344"/>
    </location>
</feature>
<dbReference type="PANTHER" id="PTHR31198">
    <property type="entry name" value="COILED-COIL DOMAIN-CONTAINING PROTEIN 84"/>
    <property type="match status" value="1"/>
</dbReference>
<evidence type="ECO:0000256" key="1">
    <source>
        <dbReference type="SAM" id="MobiDB-lite"/>
    </source>
</evidence>
<name>A0AAE1AEA6_9GAST</name>
<dbReference type="PANTHER" id="PTHR31198:SF1">
    <property type="entry name" value="CENTROSOMAL AT-AC SPLICING FACTOR"/>
    <property type="match status" value="1"/>
</dbReference>
<sequence length="569" mass="64790">MNQSKAQKVFIQFRYCPLCRSNHKRGKKHVLTERHQQIVTNVLNKYSKRIAEAKKSSEEPLVKDMAWSDANRKFWCYFCQSDIECHRVNHSAVNACVVQHGGMLEHIVREDHVKNTTSFLKENRMDMKRTPDFILTSQIYIKFLENVEKAVSVFFQAKEHLVQEMASSIRVQAAMQQQIMAAGLADQNKQLQEKQSHRPVVVHTNINIPYGEDGQRKKTAQAFGQGLTTVDRSKEDDSLGNIYSNAVPPWMIPDPEDEKDITEIGPTIKDLEKHRKLEKKAKLPATRVGANFDRSADESDSWMPSFGGVWHHSRRSDSQKQFNRRHIGKHKAPQSNTAFLTSGHSPDHTFVYPSTEALYEDAPIRKIPRTSATAPAPWNSYIQSPYTESDQSHPSLISSHIQTARGLPEHSFHSPNQIFQPSNENFGSVESQTISSSVKLSVKPYVSKRRRQNSSGHCNASTNPECSSTYFPSHSNSFHPPHLSTSVFDNHYEHSTANHYPNQPSGCNRFSQSYSVNTDADNQYFYNGFVRSTENPENKWASLPPTSSSIQQPIRLISTPLLQQKKEKR</sequence>
<evidence type="ECO:0000313" key="3">
    <source>
        <dbReference type="Proteomes" id="UP001283361"/>
    </source>
</evidence>
<evidence type="ECO:0008006" key="4">
    <source>
        <dbReference type="Google" id="ProtNLM"/>
    </source>
</evidence>
<accession>A0AAE1AEA6</accession>
<dbReference type="Pfam" id="PF14968">
    <property type="entry name" value="CCDC84"/>
    <property type="match status" value="1"/>
</dbReference>
<feature type="region of interest" description="Disordered" evidence="1">
    <location>
        <begin position="312"/>
        <end position="345"/>
    </location>
</feature>
<feature type="compositionally biased region" description="Basic residues" evidence="1">
    <location>
        <begin position="322"/>
        <end position="332"/>
    </location>
</feature>
<comment type="caution">
    <text evidence="2">The sequence shown here is derived from an EMBL/GenBank/DDBJ whole genome shotgun (WGS) entry which is preliminary data.</text>
</comment>
<evidence type="ECO:0000313" key="2">
    <source>
        <dbReference type="EMBL" id="KAK3785471.1"/>
    </source>
</evidence>
<reference evidence="2" key="1">
    <citation type="journal article" date="2023" name="G3 (Bethesda)">
        <title>A reference genome for the long-term kleptoplast-retaining sea slug Elysia crispata morphotype clarki.</title>
        <authorList>
            <person name="Eastman K.E."/>
            <person name="Pendleton A.L."/>
            <person name="Shaikh M.A."/>
            <person name="Suttiyut T."/>
            <person name="Ogas R."/>
            <person name="Tomko P."/>
            <person name="Gavelis G."/>
            <person name="Widhalm J.R."/>
            <person name="Wisecaver J.H."/>
        </authorList>
    </citation>
    <scope>NUCLEOTIDE SEQUENCE</scope>
    <source>
        <strain evidence="2">ECLA1</strain>
    </source>
</reference>
<keyword evidence="3" id="KW-1185">Reference proteome</keyword>
<gene>
    <name evidence="2" type="ORF">RRG08_048607</name>
</gene>
<organism evidence="2 3">
    <name type="scientific">Elysia crispata</name>
    <name type="common">lettuce slug</name>
    <dbReference type="NCBI Taxonomy" id="231223"/>
    <lineage>
        <taxon>Eukaryota</taxon>
        <taxon>Metazoa</taxon>
        <taxon>Spiralia</taxon>
        <taxon>Lophotrochozoa</taxon>
        <taxon>Mollusca</taxon>
        <taxon>Gastropoda</taxon>
        <taxon>Heterobranchia</taxon>
        <taxon>Euthyneura</taxon>
        <taxon>Panpulmonata</taxon>
        <taxon>Sacoglossa</taxon>
        <taxon>Placobranchoidea</taxon>
        <taxon>Plakobranchidae</taxon>
        <taxon>Elysia</taxon>
    </lineage>
</organism>
<protein>
    <recommendedName>
        <fullName evidence="4">Coiled-coil domain-containing protein 84</fullName>
    </recommendedName>
</protein>